<dbReference type="PANTHER" id="PTHR38354:SF2">
    <property type="entry name" value="SIGNAL PEPTIDASE COMPLEX-LIKE PROTEIN DTM1"/>
    <property type="match status" value="1"/>
</dbReference>
<proteinExistence type="inferred from homology"/>
<dbReference type="PANTHER" id="PTHR38354">
    <property type="entry name" value="SIGNAL PEPTIDASE COMPLEX-LIKE PROTEIN DTM1"/>
    <property type="match status" value="1"/>
</dbReference>
<keyword evidence="5 7" id="KW-1133">Transmembrane helix</keyword>
<reference evidence="9 10" key="1">
    <citation type="journal article" date="2018" name="Mol. Plant">
        <title>The genome of Artemisia annua provides insight into the evolution of Asteraceae family and artemisinin biosynthesis.</title>
        <authorList>
            <person name="Shen Q."/>
            <person name="Zhang L."/>
            <person name="Liao Z."/>
            <person name="Wang S."/>
            <person name="Yan T."/>
            <person name="Shi P."/>
            <person name="Liu M."/>
            <person name="Fu X."/>
            <person name="Pan Q."/>
            <person name="Wang Y."/>
            <person name="Lv Z."/>
            <person name="Lu X."/>
            <person name="Zhang F."/>
            <person name="Jiang W."/>
            <person name="Ma Y."/>
            <person name="Chen M."/>
            <person name="Hao X."/>
            <person name="Li L."/>
            <person name="Tang Y."/>
            <person name="Lv G."/>
            <person name="Zhou Y."/>
            <person name="Sun X."/>
            <person name="Brodelius P.E."/>
            <person name="Rose J.K.C."/>
            <person name="Tang K."/>
        </authorList>
    </citation>
    <scope>NUCLEOTIDE SEQUENCE [LARGE SCALE GENOMIC DNA]</scope>
    <source>
        <strain evidence="10">cv. Huhao1</strain>
        <tissue evidence="9">Leaf</tissue>
    </source>
</reference>
<dbReference type="EMBL" id="PKPP01012003">
    <property type="protein sequence ID" value="PWA43135.1"/>
    <property type="molecule type" value="Genomic_DNA"/>
</dbReference>
<feature type="transmembrane region" description="Helical" evidence="7">
    <location>
        <begin position="32"/>
        <end position="50"/>
    </location>
</feature>
<dbReference type="Pfam" id="PF06645">
    <property type="entry name" value="SPC12"/>
    <property type="match status" value="1"/>
</dbReference>
<dbReference type="GO" id="GO:0048658">
    <property type="term" value="P:anther wall tapetum development"/>
    <property type="evidence" value="ECO:0007669"/>
    <property type="project" value="InterPro"/>
</dbReference>
<evidence type="ECO:0000256" key="1">
    <source>
        <dbReference type="ARBA" id="ARBA00004477"/>
    </source>
</evidence>
<evidence type="ECO:0000256" key="7">
    <source>
        <dbReference type="SAM" id="Phobius"/>
    </source>
</evidence>
<feature type="domain" description="Reverse transcriptase zinc-binding" evidence="8">
    <location>
        <begin position="152"/>
        <end position="218"/>
    </location>
</feature>
<keyword evidence="3 7" id="KW-0812">Transmembrane</keyword>
<dbReference type="STRING" id="35608.A0A2U1L2C0"/>
<feature type="transmembrane region" description="Helical" evidence="7">
    <location>
        <begin position="7"/>
        <end position="26"/>
    </location>
</feature>
<organism evidence="9 10">
    <name type="scientific">Artemisia annua</name>
    <name type="common">Sweet wormwood</name>
    <dbReference type="NCBI Taxonomy" id="35608"/>
    <lineage>
        <taxon>Eukaryota</taxon>
        <taxon>Viridiplantae</taxon>
        <taxon>Streptophyta</taxon>
        <taxon>Embryophyta</taxon>
        <taxon>Tracheophyta</taxon>
        <taxon>Spermatophyta</taxon>
        <taxon>Magnoliopsida</taxon>
        <taxon>eudicotyledons</taxon>
        <taxon>Gunneridae</taxon>
        <taxon>Pentapetalae</taxon>
        <taxon>asterids</taxon>
        <taxon>campanulids</taxon>
        <taxon>Asterales</taxon>
        <taxon>Asteraceae</taxon>
        <taxon>Asteroideae</taxon>
        <taxon>Anthemideae</taxon>
        <taxon>Artemisiinae</taxon>
        <taxon>Artemisia</taxon>
    </lineage>
</organism>
<dbReference type="Pfam" id="PF13966">
    <property type="entry name" value="zf-RVT"/>
    <property type="match status" value="1"/>
</dbReference>
<keyword evidence="6 7" id="KW-0472">Membrane</keyword>
<accession>A0A2U1L2C0</accession>
<keyword evidence="4" id="KW-0256">Endoplasmic reticulum</keyword>
<keyword evidence="10" id="KW-1185">Reference proteome</keyword>
<evidence type="ECO:0000256" key="3">
    <source>
        <dbReference type="ARBA" id="ARBA00022692"/>
    </source>
</evidence>
<dbReference type="InterPro" id="IPR026960">
    <property type="entry name" value="RVT-Znf"/>
</dbReference>
<evidence type="ECO:0000256" key="2">
    <source>
        <dbReference type="ARBA" id="ARBA00005245"/>
    </source>
</evidence>
<dbReference type="OrthoDB" id="1861824at2759"/>
<dbReference type="InterPro" id="IPR039955">
    <property type="entry name" value="DTM1"/>
</dbReference>
<comment type="caution">
    <text evidence="9">The sequence shown here is derived from an EMBL/GenBank/DDBJ whole genome shotgun (WGS) entry which is preliminary data.</text>
</comment>
<comment type="similarity">
    <text evidence="2">Belongs to the SPCS1 family.</text>
</comment>
<evidence type="ECO:0000313" key="10">
    <source>
        <dbReference type="Proteomes" id="UP000245207"/>
    </source>
</evidence>
<evidence type="ECO:0000256" key="5">
    <source>
        <dbReference type="ARBA" id="ARBA00022989"/>
    </source>
</evidence>
<evidence type="ECO:0000313" key="9">
    <source>
        <dbReference type="EMBL" id="PWA43135.1"/>
    </source>
</evidence>
<dbReference type="InterPro" id="IPR009542">
    <property type="entry name" value="Spc1/SPCS1"/>
</dbReference>
<dbReference type="AlphaFoldDB" id="A0A2U1L2C0"/>
<gene>
    <name evidence="9" type="ORF">CTI12_AA512310</name>
</gene>
<evidence type="ECO:0000256" key="4">
    <source>
        <dbReference type="ARBA" id="ARBA00022824"/>
    </source>
</evidence>
<evidence type="ECO:0000256" key="6">
    <source>
        <dbReference type="ARBA" id="ARBA00023136"/>
    </source>
</evidence>
<evidence type="ECO:0000259" key="8">
    <source>
        <dbReference type="Pfam" id="PF13966"/>
    </source>
</evidence>
<name>A0A2U1L2C0_ARTAN</name>
<protein>
    <submittedName>
        <fullName evidence="9">Microsomal signal peptidase 12kDa subunit</fullName>
    </submittedName>
</protein>
<sequence>MANDADLRKCLVCLAILMVIVGFYTHSWKKTIVTYIFGMFGIVGIVLPDWEFFDRPVSEWTSPLSVAHMPPANSPPTPSRVSNKRDDKGWVWSWNRPIRNSRVINNFHDMVNSLPPNLNDTEDKWLWQFNGHNEFCVAKLRKFFDHQLLPSSNLSTRWNRLVPKKINLFVWRLRRDCLPTSINLFAKGIDIVSVRCGNCDEAVEYTNHVFQSCIFVKRIKVLLNNWTKCDIPDASMDRILSWCDSLNTSANHRNRLQAIIFIWWWHIWKARNNAIHNGIYESSLDVFNAIVSTSYLWIHNRDRKDKTSWDNWSEYADHQAIATSYDCLLYQPHHALETIWLSPGNMLGSTGLAIHWGKSLVQLIEHGHPILEHQGIQPQIHYHFYHQFYHHQYLKSNCCT</sequence>
<comment type="subcellular location">
    <subcellularLocation>
        <location evidence="1">Endoplasmic reticulum membrane</location>
        <topology evidence="1">Multi-pass membrane protein</topology>
    </subcellularLocation>
</comment>
<dbReference type="GO" id="GO:0006465">
    <property type="term" value="P:signal peptide processing"/>
    <property type="evidence" value="ECO:0007669"/>
    <property type="project" value="InterPro"/>
</dbReference>
<dbReference type="Proteomes" id="UP000245207">
    <property type="component" value="Unassembled WGS sequence"/>
</dbReference>
<dbReference type="GO" id="GO:0005787">
    <property type="term" value="C:signal peptidase complex"/>
    <property type="evidence" value="ECO:0007669"/>
    <property type="project" value="InterPro"/>
</dbReference>